<evidence type="ECO:0000313" key="2">
    <source>
        <dbReference type="EMBL" id="RMZ98206.1"/>
    </source>
</evidence>
<feature type="transmembrane region" description="Helical" evidence="1">
    <location>
        <begin position="20"/>
        <end position="43"/>
    </location>
</feature>
<evidence type="ECO:0000313" key="3">
    <source>
        <dbReference type="Proteomes" id="UP000276133"/>
    </source>
</evidence>
<organism evidence="2 3">
    <name type="scientific">Brachionus plicatilis</name>
    <name type="common">Marine rotifer</name>
    <name type="synonym">Brachionus muelleri</name>
    <dbReference type="NCBI Taxonomy" id="10195"/>
    <lineage>
        <taxon>Eukaryota</taxon>
        <taxon>Metazoa</taxon>
        <taxon>Spiralia</taxon>
        <taxon>Gnathifera</taxon>
        <taxon>Rotifera</taxon>
        <taxon>Eurotatoria</taxon>
        <taxon>Monogononta</taxon>
        <taxon>Pseudotrocha</taxon>
        <taxon>Ploima</taxon>
        <taxon>Brachionidae</taxon>
        <taxon>Brachionus</taxon>
    </lineage>
</organism>
<gene>
    <name evidence="2" type="ORF">BpHYR1_016357</name>
</gene>
<dbReference type="EMBL" id="REGN01010909">
    <property type="protein sequence ID" value="RMZ98206.1"/>
    <property type="molecule type" value="Genomic_DNA"/>
</dbReference>
<dbReference type="Proteomes" id="UP000276133">
    <property type="component" value="Unassembled WGS sequence"/>
</dbReference>
<evidence type="ECO:0000256" key="1">
    <source>
        <dbReference type="SAM" id="Phobius"/>
    </source>
</evidence>
<accession>A0A3M7PGF8</accession>
<reference evidence="2 3" key="1">
    <citation type="journal article" date="2018" name="Sci. Rep.">
        <title>Genomic signatures of local adaptation to the degree of environmental predictability in rotifers.</title>
        <authorList>
            <person name="Franch-Gras L."/>
            <person name="Hahn C."/>
            <person name="Garcia-Roger E.M."/>
            <person name="Carmona M.J."/>
            <person name="Serra M."/>
            <person name="Gomez A."/>
        </authorList>
    </citation>
    <scope>NUCLEOTIDE SEQUENCE [LARGE SCALE GENOMIC DNA]</scope>
    <source>
        <strain evidence="2">HYR1</strain>
    </source>
</reference>
<feature type="non-terminal residue" evidence="2">
    <location>
        <position position="115"/>
    </location>
</feature>
<protein>
    <submittedName>
        <fullName evidence="2">Uncharacterized protein</fullName>
    </submittedName>
</protein>
<keyword evidence="1" id="KW-1133">Transmembrane helix</keyword>
<name>A0A3M7PGF8_BRAPC</name>
<feature type="non-terminal residue" evidence="2">
    <location>
        <position position="1"/>
    </location>
</feature>
<keyword evidence="1" id="KW-0472">Membrane</keyword>
<keyword evidence="1" id="KW-0812">Transmembrane</keyword>
<sequence>FLLSSLYFEFLVHPAFPHTFIIFFAFPLVVIIAHFILNTLKYFSNFHLNPKKKTQSKATNTKKKQIEFLIRRKKINRFLIMIKIGALLLKKKNTGNARCSSSQEKYDTIIQLGTI</sequence>
<keyword evidence="3" id="KW-1185">Reference proteome</keyword>
<proteinExistence type="predicted"/>
<comment type="caution">
    <text evidence="2">The sequence shown here is derived from an EMBL/GenBank/DDBJ whole genome shotgun (WGS) entry which is preliminary data.</text>
</comment>
<dbReference type="AlphaFoldDB" id="A0A3M7PGF8"/>